<accession>A0A0G0V8U0</accession>
<sequence length="71" mass="8342">MHKYYFFLDETGNHGLTYVDPNFPLFLLCGCLFNENELLKAKEPYISFEMVKEKIKWNISLSDLQPLLPLA</sequence>
<gene>
    <name evidence="1" type="ORF">UU48_C0017G0010</name>
</gene>
<comment type="caution">
    <text evidence="1">The sequence shown here is derived from an EMBL/GenBank/DDBJ whole genome shotgun (WGS) entry which is preliminary data.</text>
</comment>
<evidence type="ECO:0000313" key="1">
    <source>
        <dbReference type="EMBL" id="KKR97374.1"/>
    </source>
</evidence>
<organism evidence="1 2">
    <name type="scientific">Candidatus Uhrbacteria bacterium GW2011_GWF2_41_16</name>
    <dbReference type="NCBI Taxonomy" id="1618997"/>
    <lineage>
        <taxon>Bacteria</taxon>
        <taxon>Candidatus Uhriibacteriota</taxon>
    </lineage>
</organism>
<reference evidence="1 2" key="1">
    <citation type="journal article" date="2015" name="Nature">
        <title>rRNA introns, odd ribosomes, and small enigmatic genomes across a large radiation of phyla.</title>
        <authorList>
            <person name="Brown C.T."/>
            <person name="Hug L.A."/>
            <person name="Thomas B.C."/>
            <person name="Sharon I."/>
            <person name="Castelle C.J."/>
            <person name="Singh A."/>
            <person name="Wilkins M.J."/>
            <person name="Williams K.H."/>
            <person name="Banfield J.F."/>
        </authorList>
    </citation>
    <scope>NUCLEOTIDE SEQUENCE [LARGE SCALE GENOMIC DNA]</scope>
</reference>
<name>A0A0G0V8U0_9BACT</name>
<dbReference type="AlphaFoldDB" id="A0A0G0V8U0"/>
<dbReference type="EMBL" id="LCAU01000017">
    <property type="protein sequence ID" value="KKR97374.1"/>
    <property type="molecule type" value="Genomic_DNA"/>
</dbReference>
<dbReference type="PROSITE" id="PS51257">
    <property type="entry name" value="PROKAR_LIPOPROTEIN"/>
    <property type="match status" value="1"/>
</dbReference>
<evidence type="ECO:0008006" key="3">
    <source>
        <dbReference type="Google" id="ProtNLM"/>
    </source>
</evidence>
<protein>
    <recommendedName>
        <fullName evidence="3">DUF3800 domain-containing protein</fullName>
    </recommendedName>
</protein>
<dbReference type="Proteomes" id="UP000034746">
    <property type="component" value="Unassembled WGS sequence"/>
</dbReference>
<proteinExistence type="predicted"/>
<evidence type="ECO:0000313" key="2">
    <source>
        <dbReference type="Proteomes" id="UP000034746"/>
    </source>
</evidence>